<name>A0A1M7ARB7_9FIRM</name>
<evidence type="ECO:0000256" key="5">
    <source>
        <dbReference type="ARBA" id="ARBA00023172"/>
    </source>
</evidence>
<evidence type="ECO:0000256" key="3">
    <source>
        <dbReference type="ARBA" id="ARBA00022908"/>
    </source>
</evidence>
<dbReference type="PANTHER" id="PTHR30349">
    <property type="entry name" value="PHAGE INTEGRASE-RELATED"/>
    <property type="match status" value="1"/>
</dbReference>
<keyword evidence="3" id="KW-0229">DNA integration</keyword>
<dbReference type="AlphaFoldDB" id="A0A1M7ARB7"/>
<dbReference type="GO" id="GO:0006310">
    <property type="term" value="P:DNA recombination"/>
    <property type="evidence" value="ECO:0007669"/>
    <property type="project" value="UniProtKB-KW"/>
</dbReference>
<dbReference type="GO" id="GO:0015074">
    <property type="term" value="P:DNA integration"/>
    <property type="evidence" value="ECO:0007669"/>
    <property type="project" value="UniProtKB-KW"/>
</dbReference>
<evidence type="ECO:0000259" key="8">
    <source>
        <dbReference type="PROSITE" id="PS51900"/>
    </source>
</evidence>
<dbReference type="InterPro" id="IPR013762">
    <property type="entry name" value="Integrase-like_cat_sf"/>
</dbReference>
<dbReference type="OrthoDB" id="111144at2"/>
<protein>
    <submittedName>
        <fullName evidence="9">Site-specific recombinase XerD</fullName>
    </submittedName>
</protein>
<dbReference type="STRING" id="1121322.SAMN02745136_04937"/>
<comment type="similarity">
    <text evidence="2">Belongs to the 'phage' integrase family.</text>
</comment>
<dbReference type="Proteomes" id="UP000184386">
    <property type="component" value="Unassembled WGS sequence"/>
</dbReference>
<dbReference type="PROSITE" id="PS51900">
    <property type="entry name" value="CB"/>
    <property type="match status" value="1"/>
</dbReference>
<dbReference type="InterPro" id="IPR050090">
    <property type="entry name" value="Tyrosine_recombinase_XerCD"/>
</dbReference>
<feature type="domain" description="Tyr recombinase" evidence="7">
    <location>
        <begin position="177"/>
        <end position="379"/>
    </location>
</feature>
<sequence>MAYKQLLDEGIKGKERWKVMYDVVTNGRTTRKRMSKTFPVGTSMTVINRFIRQVEQEKDEGIFVDYTKRTFADFGDEYFEKHTRFISPTTLEGYLQMYNSPKNGLKKYFGDIKLDKLVTTTIQDYINNLSEEGLSSKSIKNRAMLMHVMIAKAIRLNYLKKGYNPVEEVELPKIRKKPVEAYTVEEVKKLLEIADKYGSENLKLIVYIMLGTGVRKGELCSLTHDSIDLEKKQLFITNNRVQANGIVVTKEPKSAAGVRPIALPDAVVYLIKDSITNYKKRKLLYGDKFVDSRYLITRCTGEPLSPDSVYNIYRNFMKEHSKSLRYLSLHKLRHSFASIAISNNTDIKTLQETLGHSQSSVTLDTYSHGYMEKKVSQAQMLDSTIFINSNIAL</sequence>
<dbReference type="InterPro" id="IPR044068">
    <property type="entry name" value="CB"/>
</dbReference>
<evidence type="ECO:0000313" key="10">
    <source>
        <dbReference type="Proteomes" id="UP000184386"/>
    </source>
</evidence>
<reference evidence="9 10" key="1">
    <citation type="submission" date="2016-11" db="EMBL/GenBank/DDBJ databases">
        <authorList>
            <person name="Jaros S."/>
            <person name="Januszkiewicz K."/>
            <person name="Wedrychowicz H."/>
        </authorList>
    </citation>
    <scope>NUCLEOTIDE SEQUENCE [LARGE SCALE GENOMIC DNA]</scope>
    <source>
        <strain evidence="9 10">DSM 15929</strain>
    </source>
</reference>
<organism evidence="9 10">
    <name type="scientific">Anaerocolumna jejuensis DSM 15929</name>
    <dbReference type="NCBI Taxonomy" id="1121322"/>
    <lineage>
        <taxon>Bacteria</taxon>
        <taxon>Bacillati</taxon>
        <taxon>Bacillota</taxon>
        <taxon>Clostridia</taxon>
        <taxon>Lachnospirales</taxon>
        <taxon>Lachnospiraceae</taxon>
        <taxon>Anaerocolumna</taxon>
    </lineage>
</organism>
<dbReference type="EMBL" id="FRAC01000033">
    <property type="protein sequence ID" value="SHL45284.1"/>
    <property type="molecule type" value="Genomic_DNA"/>
</dbReference>
<evidence type="ECO:0000256" key="1">
    <source>
        <dbReference type="ARBA" id="ARBA00003283"/>
    </source>
</evidence>
<gene>
    <name evidence="9" type="ORF">SAMN02745136_04937</name>
</gene>
<comment type="function">
    <text evidence="1">Site-specific tyrosine recombinase, which acts by catalyzing the cutting and rejoining of the recombining DNA molecules.</text>
</comment>
<evidence type="ECO:0000256" key="6">
    <source>
        <dbReference type="PROSITE-ProRule" id="PRU01248"/>
    </source>
</evidence>
<dbReference type="Pfam" id="PF00589">
    <property type="entry name" value="Phage_integrase"/>
    <property type="match status" value="1"/>
</dbReference>
<evidence type="ECO:0000259" key="7">
    <source>
        <dbReference type="PROSITE" id="PS51898"/>
    </source>
</evidence>
<dbReference type="InterPro" id="IPR010998">
    <property type="entry name" value="Integrase_recombinase_N"/>
</dbReference>
<dbReference type="InterPro" id="IPR002104">
    <property type="entry name" value="Integrase_catalytic"/>
</dbReference>
<dbReference type="RefSeq" id="WP_073279855.1">
    <property type="nucleotide sequence ID" value="NZ_FRAC01000033.1"/>
</dbReference>
<dbReference type="GO" id="GO:0003677">
    <property type="term" value="F:DNA binding"/>
    <property type="evidence" value="ECO:0007669"/>
    <property type="project" value="UniProtKB-UniRule"/>
</dbReference>
<dbReference type="Gene3D" id="1.10.150.130">
    <property type="match status" value="1"/>
</dbReference>
<dbReference type="PANTHER" id="PTHR30349:SF91">
    <property type="entry name" value="INTA PROTEIN"/>
    <property type="match status" value="1"/>
</dbReference>
<keyword evidence="5" id="KW-0233">DNA recombination</keyword>
<dbReference type="CDD" id="cd01189">
    <property type="entry name" value="INT_ICEBs1_C_like"/>
    <property type="match status" value="1"/>
</dbReference>
<dbReference type="InterPro" id="IPR004107">
    <property type="entry name" value="Integrase_SAM-like_N"/>
</dbReference>
<dbReference type="SUPFAM" id="SSF56349">
    <property type="entry name" value="DNA breaking-rejoining enzymes"/>
    <property type="match status" value="1"/>
</dbReference>
<keyword evidence="10" id="KW-1185">Reference proteome</keyword>
<feature type="domain" description="Core-binding (CB)" evidence="8">
    <location>
        <begin position="69"/>
        <end position="154"/>
    </location>
</feature>
<dbReference type="Pfam" id="PF14659">
    <property type="entry name" value="Phage_int_SAM_3"/>
    <property type="match status" value="1"/>
</dbReference>
<evidence type="ECO:0000256" key="2">
    <source>
        <dbReference type="ARBA" id="ARBA00008857"/>
    </source>
</evidence>
<dbReference type="Gene3D" id="1.10.443.10">
    <property type="entry name" value="Intergrase catalytic core"/>
    <property type="match status" value="1"/>
</dbReference>
<evidence type="ECO:0000313" key="9">
    <source>
        <dbReference type="EMBL" id="SHL45284.1"/>
    </source>
</evidence>
<dbReference type="InterPro" id="IPR011010">
    <property type="entry name" value="DNA_brk_join_enz"/>
</dbReference>
<keyword evidence="4 6" id="KW-0238">DNA-binding</keyword>
<dbReference type="PROSITE" id="PS51898">
    <property type="entry name" value="TYR_RECOMBINASE"/>
    <property type="match status" value="1"/>
</dbReference>
<evidence type="ECO:0000256" key="4">
    <source>
        <dbReference type="ARBA" id="ARBA00023125"/>
    </source>
</evidence>
<proteinExistence type="inferred from homology"/>
<accession>A0A1M7ARB7</accession>